<evidence type="ECO:0000256" key="1">
    <source>
        <dbReference type="ARBA" id="ARBA00006974"/>
    </source>
</evidence>
<dbReference type="EMBL" id="OZ034818">
    <property type="protein sequence ID" value="CAL1387051.1"/>
    <property type="molecule type" value="Genomic_DNA"/>
</dbReference>
<sequence>MMMMKYLKKLEGSCVMKQCFKAATSCCCCCWSWKPKKKENVVVVPRGHLVVYVGEEWKRYVIRVALINHPLFRKLLDQLLLDDEADHDFQTRRLHIPCCDTLFIDILDCAKHDYDYCCRRPSFCCWSSCF</sequence>
<organism evidence="2 3">
    <name type="scientific">Linum trigynum</name>
    <dbReference type="NCBI Taxonomy" id="586398"/>
    <lineage>
        <taxon>Eukaryota</taxon>
        <taxon>Viridiplantae</taxon>
        <taxon>Streptophyta</taxon>
        <taxon>Embryophyta</taxon>
        <taxon>Tracheophyta</taxon>
        <taxon>Spermatophyta</taxon>
        <taxon>Magnoliopsida</taxon>
        <taxon>eudicotyledons</taxon>
        <taxon>Gunneridae</taxon>
        <taxon>Pentapetalae</taxon>
        <taxon>rosids</taxon>
        <taxon>fabids</taxon>
        <taxon>Malpighiales</taxon>
        <taxon>Linaceae</taxon>
        <taxon>Linum</taxon>
    </lineage>
</organism>
<dbReference type="PANTHER" id="PTHR31374">
    <property type="entry name" value="AUXIN-INDUCED PROTEIN-LIKE-RELATED"/>
    <property type="match status" value="1"/>
</dbReference>
<protein>
    <submittedName>
        <fullName evidence="2">Uncharacterized protein</fullName>
    </submittedName>
</protein>
<dbReference type="GO" id="GO:0009733">
    <property type="term" value="P:response to auxin"/>
    <property type="evidence" value="ECO:0007669"/>
    <property type="project" value="InterPro"/>
</dbReference>
<name>A0AAV2EM33_9ROSI</name>
<gene>
    <name evidence="2" type="ORF">LTRI10_LOCUS28061</name>
</gene>
<accession>A0AAV2EM33</accession>
<keyword evidence="3" id="KW-1185">Reference proteome</keyword>
<dbReference type="PANTHER" id="PTHR31374:SF9">
    <property type="entry name" value="AUXIN-RESPONSIVE FAMILY PROTEIN"/>
    <property type="match status" value="1"/>
</dbReference>
<dbReference type="Pfam" id="PF02519">
    <property type="entry name" value="Auxin_inducible"/>
    <property type="match status" value="1"/>
</dbReference>
<evidence type="ECO:0000313" key="2">
    <source>
        <dbReference type="EMBL" id="CAL1387051.1"/>
    </source>
</evidence>
<comment type="similarity">
    <text evidence="1">Belongs to the ARG7 family.</text>
</comment>
<proteinExistence type="inferred from homology"/>
<dbReference type="Proteomes" id="UP001497516">
    <property type="component" value="Chromosome 5"/>
</dbReference>
<dbReference type="InterPro" id="IPR003676">
    <property type="entry name" value="SAUR_fam"/>
</dbReference>
<reference evidence="2 3" key="1">
    <citation type="submission" date="2024-04" db="EMBL/GenBank/DDBJ databases">
        <authorList>
            <person name="Fracassetti M."/>
        </authorList>
    </citation>
    <scope>NUCLEOTIDE SEQUENCE [LARGE SCALE GENOMIC DNA]</scope>
</reference>
<dbReference type="AlphaFoldDB" id="A0AAV2EM33"/>
<evidence type="ECO:0000313" key="3">
    <source>
        <dbReference type="Proteomes" id="UP001497516"/>
    </source>
</evidence>